<keyword evidence="4" id="KW-1185">Reference proteome</keyword>
<feature type="region of interest" description="Disordered" evidence="1">
    <location>
        <begin position="44"/>
        <end position="165"/>
    </location>
</feature>
<evidence type="ECO:0000256" key="2">
    <source>
        <dbReference type="SAM" id="SignalP"/>
    </source>
</evidence>
<reference evidence="3 4" key="1">
    <citation type="submission" date="2024-05" db="EMBL/GenBank/DDBJ databases">
        <title>Neorhizobium sp. Rsf11, a plant growth promoting and heavy metal resistant PAH-degrader.</title>
        <authorList>
            <person name="Golubev S.N."/>
            <person name="Muratova A.Y."/>
            <person name="Markelova M.I."/>
        </authorList>
    </citation>
    <scope>NUCLEOTIDE SEQUENCE [LARGE SCALE GENOMIC DNA]</scope>
    <source>
        <strain evidence="3 4">Rsf11</strain>
    </source>
</reference>
<feature type="compositionally biased region" description="Gly residues" evidence="1">
    <location>
        <begin position="44"/>
        <end position="59"/>
    </location>
</feature>
<dbReference type="Proteomes" id="UP001496627">
    <property type="component" value="Unassembled WGS sequence"/>
</dbReference>
<proteinExistence type="predicted"/>
<sequence>MRLSGGVTGAVLLDGMFGGVAFAADQTPTGGGFGSGGSGFGNGGLGGSSVEAGQGGSAGASGSQVVQPDGSGVSSDDRAVDRAQAIGQGSGVNGKGVDGQDEVGQTNGTALGKPADDDGEGEEPQADKADAEATDEDAAEPQAMTAMAAAATSQEAPAVNAPERPSVPEIGGNGFFTQKIGIDVPAFRGLEPKIALSYSSARKTRLGGLYQGWLGYALGLDGFDVIERASPGYGYPYFDANDVYLLNGEELVACAEGMVAASCTAG</sequence>
<comment type="caution">
    <text evidence="3">The sequence shown here is derived from an EMBL/GenBank/DDBJ whole genome shotgun (WGS) entry which is preliminary data.</text>
</comment>
<evidence type="ECO:0000313" key="4">
    <source>
        <dbReference type="Proteomes" id="UP001496627"/>
    </source>
</evidence>
<name>A0ABV0MDR2_9HYPH</name>
<organism evidence="3 4">
    <name type="scientific">Neorhizobium phenanthreniclasticum</name>
    <dbReference type="NCBI Taxonomy" id="3157917"/>
    <lineage>
        <taxon>Bacteria</taxon>
        <taxon>Pseudomonadati</taxon>
        <taxon>Pseudomonadota</taxon>
        <taxon>Alphaproteobacteria</taxon>
        <taxon>Hyphomicrobiales</taxon>
        <taxon>Rhizobiaceae</taxon>
        <taxon>Rhizobium/Agrobacterium group</taxon>
        <taxon>Neorhizobium</taxon>
    </lineage>
</organism>
<keyword evidence="2" id="KW-0732">Signal</keyword>
<gene>
    <name evidence="3" type="ORF">ABK249_33795</name>
</gene>
<feature type="compositionally biased region" description="Low complexity" evidence="1">
    <location>
        <begin position="140"/>
        <end position="158"/>
    </location>
</feature>
<feature type="non-terminal residue" evidence="3">
    <location>
        <position position="266"/>
    </location>
</feature>
<accession>A0ABV0MDR2</accession>
<feature type="chain" id="PRO_5045767195" evidence="2">
    <location>
        <begin position="24"/>
        <end position="266"/>
    </location>
</feature>
<feature type="signal peptide" evidence="2">
    <location>
        <begin position="1"/>
        <end position="23"/>
    </location>
</feature>
<evidence type="ECO:0000313" key="3">
    <source>
        <dbReference type="EMBL" id="MEQ1409859.1"/>
    </source>
</evidence>
<evidence type="ECO:0000256" key="1">
    <source>
        <dbReference type="SAM" id="MobiDB-lite"/>
    </source>
</evidence>
<dbReference type="EMBL" id="JBEAAL010000084">
    <property type="protein sequence ID" value="MEQ1409859.1"/>
    <property type="molecule type" value="Genomic_DNA"/>
</dbReference>
<protein>
    <submittedName>
        <fullName evidence="3">Uncharacterized protein</fullName>
    </submittedName>
</protein>
<feature type="compositionally biased region" description="Gly residues" evidence="1">
    <location>
        <begin position="88"/>
        <end position="97"/>
    </location>
</feature>